<sequence length="659" mass="75091">MRATSYITILLCTISLCFGQSDSLLNALKDKQGKDRVEILHQIVLDQWLNYPAKAMQYGEEALQLSTEINDSLMISKSLRLIAGVYYYKGDYDQSLDYNRRAFDMAVHLKDSSLINNGYNNIGLLYYNLGSYQTALEYLLRARDIKLKIGEIYGMATTLNNIGLVFDRLEDYEEARRYFGQAYDEATGINKSDDQLYALNNIGITYIKENNLDAALDHFRRGLKLSEEIANINWGAVSLRGIGEVKLKRGDLDSAYYYFKESLKNSESIDDKKGISEAYYLLSKYALAKERAKEAIQYLDLGHAKAKQLQIRQQQLSNLKLYSSIYALQGNSELEIKYLNEYIELRDSLFADVVSRNLNLIPLKLKEEEDRLRLAEQQAEIRNQLITNQLFTFIIIITVPLLFVMIILLRKNDRKNKELQRNNEELKKTQKLLITSEKMASLGVLAAGVGHEINNPLNFIKNGIEALARKVEQNSDIKDEEMDAYFKIINEGVDRATNIVKSLSHFSRKGLEGDERCNIHEIIENCLLILNNKIRNKIRVSTNFTSQGAEVKGNEGRLHQAMMNIIANAEQAIKEEGTIEITTLKKEDHFEIWVEDDGEGIPEENLMKISDPFFTTKAPGEGTGLGLFITFSIIEEHNGHIDVKSDGDRGTKFTITLPL</sequence>
<dbReference type="InterPro" id="IPR036890">
    <property type="entry name" value="HATPase_C_sf"/>
</dbReference>
<evidence type="ECO:0000256" key="3">
    <source>
        <dbReference type="ARBA" id="ARBA00022553"/>
    </source>
</evidence>
<dbReference type="PANTHER" id="PTHR43065">
    <property type="entry name" value="SENSOR HISTIDINE KINASE"/>
    <property type="match status" value="1"/>
</dbReference>
<dbReference type="PROSITE" id="PS50005">
    <property type="entry name" value="TPR"/>
    <property type="match status" value="2"/>
</dbReference>
<dbReference type="SUPFAM" id="SSF48452">
    <property type="entry name" value="TPR-like"/>
    <property type="match status" value="3"/>
</dbReference>
<keyword evidence="6" id="KW-0812">Transmembrane</keyword>
<dbReference type="SUPFAM" id="SSF47384">
    <property type="entry name" value="Homodimeric domain of signal transducing histidine kinase"/>
    <property type="match status" value="1"/>
</dbReference>
<keyword evidence="6" id="KW-1133">Transmembrane helix</keyword>
<dbReference type="EMBL" id="FZPD01000001">
    <property type="protein sequence ID" value="SNS45575.1"/>
    <property type="molecule type" value="Genomic_DNA"/>
</dbReference>
<evidence type="ECO:0000313" key="8">
    <source>
        <dbReference type="EMBL" id="SNS45575.1"/>
    </source>
</evidence>
<dbReference type="InterPro" id="IPR036097">
    <property type="entry name" value="HisK_dim/P_sf"/>
</dbReference>
<comment type="catalytic activity">
    <reaction evidence="1">
        <text>ATP + protein L-histidine = ADP + protein N-phospho-L-histidine.</text>
        <dbReference type="EC" id="2.7.13.3"/>
    </reaction>
</comment>
<dbReference type="Pfam" id="PF02518">
    <property type="entry name" value="HATPase_c"/>
    <property type="match status" value="1"/>
</dbReference>
<dbReference type="Gene3D" id="1.10.287.130">
    <property type="match status" value="1"/>
</dbReference>
<feature type="repeat" description="TPR" evidence="4">
    <location>
        <begin position="196"/>
        <end position="229"/>
    </location>
</feature>
<keyword evidence="9" id="KW-1185">Reference proteome</keyword>
<evidence type="ECO:0000256" key="4">
    <source>
        <dbReference type="PROSITE-ProRule" id="PRU00339"/>
    </source>
</evidence>
<evidence type="ECO:0000313" key="9">
    <source>
        <dbReference type="Proteomes" id="UP000198393"/>
    </source>
</evidence>
<keyword evidence="6" id="KW-0472">Membrane</keyword>
<dbReference type="AlphaFoldDB" id="A0A239ELN7"/>
<keyword evidence="5" id="KW-0175">Coiled coil</keyword>
<feature type="repeat" description="TPR" evidence="4">
    <location>
        <begin position="116"/>
        <end position="149"/>
    </location>
</feature>
<dbReference type="InterPro" id="IPR004358">
    <property type="entry name" value="Sig_transdc_His_kin-like_C"/>
</dbReference>
<dbReference type="GO" id="GO:0000155">
    <property type="term" value="F:phosphorelay sensor kinase activity"/>
    <property type="evidence" value="ECO:0007669"/>
    <property type="project" value="InterPro"/>
</dbReference>
<dbReference type="EC" id="2.7.13.3" evidence="2"/>
<dbReference type="Gene3D" id="3.30.565.10">
    <property type="entry name" value="Histidine kinase-like ATPase, C-terminal domain"/>
    <property type="match status" value="1"/>
</dbReference>
<dbReference type="PROSITE" id="PS50109">
    <property type="entry name" value="HIS_KIN"/>
    <property type="match status" value="1"/>
</dbReference>
<feature type="domain" description="Histidine kinase" evidence="7">
    <location>
        <begin position="448"/>
        <end position="659"/>
    </location>
</feature>
<dbReference type="InterPro" id="IPR011990">
    <property type="entry name" value="TPR-like_helical_dom_sf"/>
</dbReference>
<dbReference type="SUPFAM" id="SSF55874">
    <property type="entry name" value="ATPase domain of HSP90 chaperone/DNA topoisomerase II/histidine kinase"/>
    <property type="match status" value="1"/>
</dbReference>
<dbReference type="Pfam" id="PF00512">
    <property type="entry name" value="HisKA"/>
    <property type="match status" value="1"/>
</dbReference>
<dbReference type="CDD" id="cd00082">
    <property type="entry name" value="HisKA"/>
    <property type="match status" value="1"/>
</dbReference>
<dbReference type="InterPro" id="IPR003594">
    <property type="entry name" value="HATPase_dom"/>
</dbReference>
<dbReference type="InterPro" id="IPR003661">
    <property type="entry name" value="HisK_dim/P_dom"/>
</dbReference>
<keyword evidence="4" id="KW-0802">TPR repeat</keyword>
<dbReference type="Pfam" id="PF13424">
    <property type="entry name" value="TPR_12"/>
    <property type="match status" value="1"/>
</dbReference>
<dbReference type="SMART" id="SM00028">
    <property type="entry name" value="TPR"/>
    <property type="match status" value="5"/>
</dbReference>
<feature type="transmembrane region" description="Helical" evidence="6">
    <location>
        <begin position="390"/>
        <end position="409"/>
    </location>
</feature>
<evidence type="ECO:0000259" key="7">
    <source>
        <dbReference type="PROSITE" id="PS50109"/>
    </source>
</evidence>
<accession>A0A239ELN7</accession>
<feature type="coiled-coil region" evidence="5">
    <location>
        <begin position="409"/>
        <end position="436"/>
    </location>
</feature>
<dbReference type="SMART" id="SM00388">
    <property type="entry name" value="HisKA"/>
    <property type="match status" value="1"/>
</dbReference>
<evidence type="ECO:0000256" key="5">
    <source>
        <dbReference type="SAM" id="Coils"/>
    </source>
</evidence>
<proteinExistence type="predicted"/>
<evidence type="ECO:0000256" key="6">
    <source>
        <dbReference type="SAM" id="Phobius"/>
    </source>
</evidence>
<reference evidence="8 9" key="1">
    <citation type="submission" date="2017-06" db="EMBL/GenBank/DDBJ databases">
        <authorList>
            <person name="Kim H.J."/>
            <person name="Triplett B.A."/>
        </authorList>
    </citation>
    <scope>NUCLEOTIDE SEQUENCE [LARGE SCALE GENOMIC DNA]</scope>
    <source>
        <strain evidence="8 9">DSM 19307</strain>
    </source>
</reference>
<organism evidence="8 9">
    <name type="scientific">Ekhidna lutea</name>
    <dbReference type="NCBI Taxonomy" id="447679"/>
    <lineage>
        <taxon>Bacteria</taxon>
        <taxon>Pseudomonadati</taxon>
        <taxon>Bacteroidota</taxon>
        <taxon>Cytophagia</taxon>
        <taxon>Cytophagales</taxon>
        <taxon>Reichenbachiellaceae</taxon>
        <taxon>Ekhidna</taxon>
    </lineage>
</organism>
<evidence type="ECO:0000256" key="1">
    <source>
        <dbReference type="ARBA" id="ARBA00000085"/>
    </source>
</evidence>
<dbReference type="PANTHER" id="PTHR43065:SF50">
    <property type="entry name" value="HISTIDINE KINASE"/>
    <property type="match status" value="1"/>
</dbReference>
<evidence type="ECO:0000256" key="2">
    <source>
        <dbReference type="ARBA" id="ARBA00012438"/>
    </source>
</evidence>
<name>A0A239ELN7_EKHLU</name>
<protein>
    <recommendedName>
        <fullName evidence="2">histidine kinase</fullName>
        <ecNumber evidence="2">2.7.13.3</ecNumber>
    </recommendedName>
</protein>
<dbReference type="SMART" id="SM00387">
    <property type="entry name" value="HATPase_c"/>
    <property type="match status" value="1"/>
</dbReference>
<gene>
    <name evidence="8" type="ORF">SAMN05421640_0221</name>
</gene>
<dbReference type="InterPro" id="IPR005467">
    <property type="entry name" value="His_kinase_dom"/>
</dbReference>
<dbReference type="InterPro" id="IPR019734">
    <property type="entry name" value="TPR_rpt"/>
</dbReference>
<dbReference type="Gene3D" id="1.25.40.10">
    <property type="entry name" value="Tetratricopeptide repeat domain"/>
    <property type="match status" value="2"/>
</dbReference>
<keyword evidence="3" id="KW-0597">Phosphoprotein</keyword>
<dbReference type="Pfam" id="PF13374">
    <property type="entry name" value="TPR_10"/>
    <property type="match status" value="1"/>
</dbReference>
<dbReference type="Proteomes" id="UP000198393">
    <property type="component" value="Unassembled WGS sequence"/>
</dbReference>
<dbReference type="PRINTS" id="PR00344">
    <property type="entry name" value="BCTRLSENSOR"/>
</dbReference>